<dbReference type="InterPro" id="IPR052434">
    <property type="entry name" value="Tectonic-like_complex_comp"/>
</dbReference>
<sequence length="1334" mass="148465">MSMASIVLVTSPSGKWFILLTLALALTDFLDGYLAAKLNQKSLFGATLDIVSDIFLRSIMWLRLTLDLSAAYWTLRFLFVAICLTILTIEWCTCAASQVTAAYTGTHWKDVNNKSVALGFTPSHSLFVLTILANGFKSPLGVLAMTGLYGTPLVGIAILEGSYPLTLRCFSLTLLAVCLAGRLIALSISSGANSATRSHRDVALKMQMGEDAEPDWGRRLYPLNVEITTVDLSGCAQALGLLGQEGVKACQMLKKWREFSSIREHSTRKLESLNAQLAGLIADSAAAFDESVLRKRHSLRLQRYEEEKAVGDATAELYRSWQYVKVLRERQGFTSTPWLLKALPLKKFPVDDREREMREEAEEVDLRLQESAVLGIGYVSIRWLSICLKRKLGQRELARVVGTRVGLEDIVDSRQLSISVQGLAGQLPDATLFVAPLATDRESCVRYDMNLLYNADLITADHKLDSPLEIARRENARKVRVYLTARLDGGTEVASELELPLSDVFTWSLGRLPFDDTKPEGKLSLPAGAFSFAVHTMPYILSLNIYVTLLGSRWQLVVPRAIRLATGQTKLAGTAAIGVRSTVGGKQVTHVYQRHHFEEPITVFNGGQEPSEYTTGFVNGTLTWPSGSGPNGYAVPPIVGLPSCGQLGEVDTKPNTPKMDLINDGGIDDDLADYYERKYCWLRLAVGEDGSAMWRSARLMMLRERAEGKLTGEYSTSPIPAFDRELPAHLRRRAMLDSTLKEPYHDAKPPRRTSTSGSIGVDDEIEREEHLQNFIDRVRARSKQNLQIRSAVTYRSVVEEYEIDFFSWMQWTQLLFALRTLFTPYRPLRPAALRDPRHSVNATKQLDLHLQIIQVSGLPRRRQEVHSYHQPMAVSYSSATGFASHSGFVPSGNFNSYKALNEDTSPDIVVEVRLVNFHGETVSETTKPVSAGGLLANADINQKVVIPYMRPRDVEVSADEFADIPGSVSFNVFDEKTITRTLRAGHATHTDTERHFLGSFSLPLPSIFNNASAVEGSFRLDTPAVILGYTAVEDSKESYISISATINPLISITQRQQEVLTIDISPGAEPRQLLAHIQGWLDKLRSSYPKAVVEGGMALGTDLDGKSILACRYVTQTLTPPPEVTSLDDPYAIERVARFVSMIPFLTDDQIFATLRGSTKLNLDVWCTPQTFIDIRAGDWEEHAVLLCNFFNRIDTYRRTQSSNYPIIESFCVSCRCVADECAMFVLRRDSSSGHNELWQPATDECFFFPSYTDTFPASGFLSSLKSFVGAASTELSVNSKTYKPARFCPIRRVVSAFDRSNVWFNTRQDRIRGLMDLAGDVLVWVLWGMGFGD</sequence>
<dbReference type="PANTHER" id="PTHR20837:SF0">
    <property type="entry name" value="COILED-COIL AND C2 DOMAIN-CONTAINING PROTEIN 2A"/>
    <property type="match status" value="1"/>
</dbReference>
<keyword evidence="1" id="KW-0812">Transmembrane</keyword>
<proteinExistence type="predicted"/>
<dbReference type="PANTHER" id="PTHR20837">
    <property type="entry name" value="CENTROSOMAL PROTEIN-RELATED"/>
    <property type="match status" value="1"/>
</dbReference>
<reference evidence="3 4" key="1">
    <citation type="submission" date="2020-04" db="EMBL/GenBank/DDBJ databases">
        <title>Perkinsus chesapeaki whole genome sequence.</title>
        <authorList>
            <person name="Bogema D.R."/>
        </authorList>
    </citation>
    <scope>NUCLEOTIDE SEQUENCE [LARGE SCALE GENOMIC DNA]</scope>
    <source>
        <strain evidence="3">ATCC PRA-425</strain>
    </source>
</reference>
<feature type="domain" description="CEP76/DRC7 peptidase-like" evidence="2">
    <location>
        <begin position="1164"/>
        <end position="1310"/>
    </location>
</feature>
<dbReference type="InterPro" id="IPR000462">
    <property type="entry name" value="CDP-OH_P_trans"/>
</dbReference>
<comment type="caution">
    <text evidence="3">The sequence shown here is derived from an EMBL/GenBank/DDBJ whole genome shotgun (WGS) entry which is preliminary data.</text>
</comment>
<gene>
    <name evidence="3" type="primary">CC2D2A_1</name>
    <name evidence="3" type="ORF">FOL47_004718</name>
</gene>
<dbReference type="GO" id="GO:0016780">
    <property type="term" value="F:phosphotransferase activity, for other substituted phosphate groups"/>
    <property type="evidence" value="ECO:0007669"/>
    <property type="project" value="InterPro"/>
</dbReference>
<feature type="transmembrane region" description="Helical" evidence="1">
    <location>
        <begin position="140"/>
        <end position="159"/>
    </location>
</feature>
<dbReference type="Gene3D" id="1.20.120.1760">
    <property type="match status" value="1"/>
</dbReference>
<feature type="non-terminal residue" evidence="3">
    <location>
        <position position="1334"/>
    </location>
</feature>
<feature type="transmembrane region" description="Helical" evidence="1">
    <location>
        <begin position="171"/>
        <end position="192"/>
    </location>
</feature>
<feature type="transmembrane region" description="Helical" evidence="1">
    <location>
        <begin position="70"/>
        <end position="94"/>
    </location>
</feature>
<dbReference type="Pfam" id="PF01066">
    <property type="entry name" value="CDP-OH_P_transf"/>
    <property type="match status" value="1"/>
</dbReference>
<name>A0A7J6M204_PERCH</name>
<keyword evidence="1" id="KW-0472">Membrane</keyword>
<keyword evidence="1" id="KW-1133">Transmembrane helix</keyword>
<dbReference type="Pfam" id="PF24656">
    <property type="entry name" value="CEPT76_peptidase"/>
    <property type="match status" value="1"/>
</dbReference>
<organism evidence="3 4">
    <name type="scientific">Perkinsus chesapeaki</name>
    <name type="common">Clam parasite</name>
    <name type="synonym">Perkinsus andrewsi</name>
    <dbReference type="NCBI Taxonomy" id="330153"/>
    <lineage>
        <taxon>Eukaryota</taxon>
        <taxon>Sar</taxon>
        <taxon>Alveolata</taxon>
        <taxon>Perkinsozoa</taxon>
        <taxon>Perkinsea</taxon>
        <taxon>Perkinsida</taxon>
        <taxon>Perkinsidae</taxon>
        <taxon>Perkinsus</taxon>
    </lineage>
</organism>
<keyword evidence="4" id="KW-1185">Reference proteome</keyword>
<accession>A0A7J6M204</accession>
<evidence type="ECO:0000259" key="2">
    <source>
        <dbReference type="Pfam" id="PF24656"/>
    </source>
</evidence>
<dbReference type="InterPro" id="IPR043130">
    <property type="entry name" value="CDP-OH_PTrfase_TM_dom"/>
</dbReference>
<dbReference type="EMBL" id="JAAPAO010000268">
    <property type="protein sequence ID" value="KAF4665200.1"/>
    <property type="molecule type" value="Genomic_DNA"/>
</dbReference>
<evidence type="ECO:0000313" key="3">
    <source>
        <dbReference type="EMBL" id="KAF4665200.1"/>
    </source>
</evidence>
<dbReference type="InterPro" id="IPR056290">
    <property type="entry name" value="CEPT76/DRC7_peptidase-like_dom"/>
</dbReference>
<evidence type="ECO:0000313" key="4">
    <source>
        <dbReference type="Proteomes" id="UP000591131"/>
    </source>
</evidence>
<feature type="transmembrane region" description="Helical" evidence="1">
    <location>
        <begin position="16"/>
        <end position="36"/>
    </location>
</feature>
<dbReference type="GO" id="GO:0035869">
    <property type="term" value="C:ciliary transition zone"/>
    <property type="evidence" value="ECO:0007669"/>
    <property type="project" value="TreeGrafter"/>
</dbReference>
<feature type="transmembrane region" description="Helical" evidence="1">
    <location>
        <begin position="115"/>
        <end position="134"/>
    </location>
</feature>
<evidence type="ECO:0000256" key="1">
    <source>
        <dbReference type="SAM" id="Phobius"/>
    </source>
</evidence>
<dbReference type="Proteomes" id="UP000591131">
    <property type="component" value="Unassembled WGS sequence"/>
</dbReference>
<dbReference type="GO" id="GO:0008654">
    <property type="term" value="P:phospholipid biosynthetic process"/>
    <property type="evidence" value="ECO:0007669"/>
    <property type="project" value="InterPro"/>
</dbReference>
<dbReference type="OrthoDB" id="2162143at2759"/>
<dbReference type="GO" id="GO:0016020">
    <property type="term" value="C:membrane"/>
    <property type="evidence" value="ECO:0007669"/>
    <property type="project" value="InterPro"/>
</dbReference>
<dbReference type="GO" id="GO:1905515">
    <property type="term" value="P:non-motile cilium assembly"/>
    <property type="evidence" value="ECO:0007669"/>
    <property type="project" value="TreeGrafter"/>
</dbReference>
<dbReference type="GO" id="GO:1904491">
    <property type="term" value="P:protein localization to ciliary transition zone"/>
    <property type="evidence" value="ECO:0007669"/>
    <property type="project" value="TreeGrafter"/>
</dbReference>
<protein>
    <submittedName>
        <fullName evidence="3">Coiled-coil and C2 domain-containing protein 2A</fullName>
    </submittedName>
</protein>